<protein>
    <recommendedName>
        <fullName evidence="4">DUF222 domain-containing protein</fullName>
    </recommendedName>
</protein>
<evidence type="ECO:0000313" key="3">
    <source>
        <dbReference type="Proteomes" id="UP000598217"/>
    </source>
</evidence>
<evidence type="ECO:0000256" key="1">
    <source>
        <dbReference type="SAM" id="MobiDB-lite"/>
    </source>
</evidence>
<keyword evidence="3" id="KW-1185">Reference proteome</keyword>
<sequence length="114" mass="13104">MPVPRRRPGSIRAAVPRRERHHHGRPFAIPGLSAQACAEIARIEHQRPDLYPGAVCELIGAWAVFVRLPHRRLRTVGRDDPRQARSLVSAVACAMTPYRARELRRRLRELDELY</sequence>
<dbReference type="EMBL" id="JADBDY010000001">
    <property type="protein sequence ID" value="MBE1458852.1"/>
    <property type="molecule type" value="Genomic_DNA"/>
</dbReference>
<gene>
    <name evidence="2" type="ORF">H4W79_003066</name>
</gene>
<organism evidence="2 3">
    <name type="scientific">Nocardiopsis terrae</name>
    <dbReference type="NCBI Taxonomy" id="372655"/>
    <lineage>
        <taxon>Bacteria</taxon>
        <taxon>Bacillati</taxon>
        <taxon>Actinomycetota</taxon>
        <taxon>Actinomycetes</taxon>
        <taxon>Streptosporangiales</taxon>
        <taxon>Nocardiopsidaceae</taxon>
        <taxon>Nocardiopsis</taxon>
    </lineage>
</organism>
<reference evidence="2 3" key="1">
    <citation type="submission" date="2020-10" db="EMBL/GenBank/DDBJ databases">
        <title>Sequencing the genomes of 1000 actinobacteria strains.</title>
        <authorList>
            <person name="Klenk H.-P."/>
        </authorList>
    </citation>
    <scope>NUCLEOTIDE SEQUENCE [LARGE SCALE GENOMIC DNA]</scope>
    <source>
        <strain evidence="2 3">DSM 45157</strain>
    </source>
</reference>
<accession>A0ABR9HIM3</accession>
<proteinExistence type="predicted"/>
<dbReference type="RefSeq" id="WP_191271766.1">
    <property type="nucleotide sequence ID" value="NZ_BMXJ01000005.1"/>
</dbReference>
<evidence type="ECO:0000313" key="2">
    <source>
        <dbReference type="EMBL" id="MBE1458852.1"/>
    </source>
</evidence>
<dbReference type="Proteomes" id="UP000598217">
    <property type="component" value="Unassembled WGS sequence"/>
</dbReference>
<name>A0ABR9HIM3_9ACTN</name>
<comment type="caution">
    <text evidence="2">The sequence shown here is derived from an EMBL/GenBank/DDBJ whole genome shotgun (WGS) entry which is preliminary data.</text>
</comment>
<evidence type="ECO:0008006" key="4">
    <source>
        <dbReference type="Google" id="ProtNLM"/>
    </source>
</evidence>
<feature type="region of interest" description="Disordered" evidence="1">
    <location>
        <begin position="1"/>
        <end position="26"/>
    </location>
</feature>